<dbReference type="InterPro" id="IPR017736">
    <property type="entry name" value="Glyco_hydro_1_beta-glucosidase"/>
</dbReference>
<dbReference type="InterPro" id="IPR017853">
    <property type="entry name" value="GH"/>
</dbReference>
<dbReference type="NCBIfam" id="TIGR03356">
    <property type="entry name" value="BGL"/>
    <property type="match status" value="1"/>
</dbReference>
<dbReference type="Gene3D" id="3.20.20.80">
    <property type="entry name" value="Glycosidases"/>
    <property type="match status" value="1"/>
</dbReference>
<keyword evidence="4 9" id="KW-0378">Hydrolase</keyword>
<proteinExistence type="inferred from homology"/>
<dbReference type="PRINTS" id="PR00131">
    <property type="entry name" value="GLHYDRLASE1"/>
</dbReference>
<evidence type="ECO:0000256" key="5">
    <source>
        <dbReference type="ARBA" id="ARBA00023001"/>
    </source>
</evidence>
<evidence type="ECO:0000313" key="11">
    <source>
        <dbReference type="Proteomes" id="UP001596004"/>
    </source>
</evidence>
<dbReference type="PROSITE" id="PS00653">
    <property type="entry name" value="GLYCOSYL_HYDROL_F1_2"/>
    <property type="match status" value="1"/>
</dbReference>
<reference evidence="11" key="1">
    <citation type="journal article" date="2019" name="Int. J. Syst. Evol. Microbiol.">
        <title>The Global Catalogue of Microorganisms (GCM) 10K type strain sequencing project: providing services to taxonomists for standard genome sequencing and annotation.</title>
        <authorList>
            <consortium name="The Broad Institute Genomics Platform"/>
            <consortium name="The Broad Institute Genome Sequencing Center for Infectious Disease"/>
            <person name="Wu L."/>
            <person name="Ma J."/>
        </authorList>
    </citation>
    <scope>NUCLEOTIDE SEQUENCE [LARGE SCALE GENOMIC DNA]</scope>
    <source>
        <strain evidence="11">CGMCC 4.7132</strain>
    </source>
</reference>
<organism evidence="10 11">
    <name type="scientific">Sphaerisporangium dianthi</name>
    <dbReference type="NCBI Taxonomy" id="1436120"/>
    <lineage>
        <taxon>Bacteria</taxon>
        <taxon>Bacillati</taxon>
        <taxon>Actinomycetota</taxon>
        <taxon>Actinomycetes</taxon>
        <taxon>Streptosporangiales</taxon>
        <taxon>Streptosporangiaceae</taxon>
        <taxon>Sphaerisporangium</taxon>
    </lineage>
</organism>
<keyword evidence="5" id="KW-0136">Cellulose degradation</keyword>
<keyword evidence="7 9" id="KW-0326">Glycosidase</keyword>
<keyword evidence="8" id="KW-0624">Polysaccharide degradation</keyword>
<evidence type="ECO:0000256" key="4">
    <source>
        <dbReference type="ARBA" id="ARBA00022801"/>
    </source>
</evidence>
<evidence type="ECO:0000256" key="2">
    <source>
        <dbReference type="ARBA" id="ARBA00010838"/>
    </source>
</evidence>
<evidence type="ECO:0000256" key="6">
    <source>
        <dbReference type="ARBA" id="ARBA00023277"/>
    </source>
</evidence>
<comment type="catalytic activity">
    <reaction evidence="1 9">
        <text>Hydrolysis of terminal, non-reducing beta-D-glucosyl residues with release of beta-D-glucose.</text>
        <dbReference type="EC" id="3.2.1.21"/>
    </reaction>
</comment>
<keyword evidence="11" id="KW-1185">Reference proteome</keyword>
<gene>
    <name evidence="10" type="ORF">ACFO60_39305</name>
</gene>
<dbReference type="PANTHER" id="PTHR10353">
    <property type="entry name" value="GLYCOSYL HYDROLASE"/>
    <property type="match status" value="1"/>
</dbReference>
<dbReference type="SUPFAM" id="SSF51445">
    <property type="entry name" value="(Trans)glycosidases"/>
    <property type="match status" value="1"/>
</dbReference>
<dbReference type="GO" id="GO:0008422">
    <property type="term" value="F:beta-glucosidase activity"/>
    <property type="evidence" value="ECO:0007669"/>
    <property type="project" value="UniProtKB-EC"/>
</dbReference>
<evidence type="ECO:0000256" key="1">
    <source>
        <dbReference type="ARBA" id="ARBA00000448"/>
    </source>
</evidence>
<dbReference type="RefSeq" id="WP_380852099.1">
    <property type="nucleotide sequence ID" value="NZ_JBHSFP010000060.1"/>
</dbReference>
<dbReference type="EC" id="3.2.1.21" evidence="3 9"/>
<name>A0ABV9CWB0_9ACTN</name>
<comment type="similarity">
    <text evidence="2 9">Belongs to the glycosyl hydrolase 1 family.</text>
</comment>
<dbReference type="EMBL" id="JBHSFP010000060">
    <property type="protein sequence ID" value="MFC4536854.1"/>
    <property type="molecule type" value="Genomic_DNA"/>
</dbReference>
<accession>A0ABV9CWB0</accession>
<dbReference type="Proteomes" id="UP001596004">
    <property type="component" value="Unassembled WGS sequence"/>
</dbReference>
<comment type="caution">
    <text evidence="10">The sequence shown here is derived from an EMBL/GenBank/DDBJ whole genome shotgun (WGS) entry which is preliminary data.</text>
</comment>
<dbReference type="InterPro" id="IPR001360">
    <property type="entry name" value="Glyco_hydro_1"/>
</dbReference>
<evidence type="ECO:0000256" key="7">
    <source>
        <dbReference type="ARBA" id="ARBA00023295"/>
    </source>
</evidence>
<keyword evidence="6" id="KW-0119">Carbohydrate metabolism</keyword>
<dbReference type="InterPro" id="IPR033132">
    <property type="entry name" value="GH_1_N_CS"/>
</dbReference>
<evidence type="ECO:0000256" key="9">
    <source>
        <dbReference type="RuleBase" id="RU361175"/>
    </source>
</evidence>
<evidence type="ECO:0000313" key="10">
    <source>
        <dbReference type="EMBL" id="MFC4536854.1"/>
    </source>
</evidence>
<dbReference type="PANTHER" id="PTHR10353:SF36">
    <property type="entry name" value="LP05116P"/>
    <property type="match status" value="1"/>
</dbReference>
<dbReference type="Pfam" id="PF00232">
    <property type="entry name" value="Glyco_hydro_1"/>
    <property type="match status" value="1"/>
</dbReference>
<evidence type="ECO:0000256" key="3">
    <source>
        <dbReference type="ARBA" id="ARBA00012744"/>
    </source>
</evidence>
<evidence type="ECO:0000256" key="8">
    <source>
        <dbReference type="ARBA" id="ARBA00023326"/>
    </source>
</evidence>
<protein>
    <recommendedName>
        <fullName evidence="3 9">Beta-glucosidase</fullName>
        <ecNumber evidence="3 9">3.2.1.21</ecNumber>
    </recommendedName>
</protein>
<sequence length="484" mass="52603">MTATTRGTRPSFLTEGRAAFPEGFVWGASTASYQIEGAVRDDGRGPSVWDTFSRTPGKVASGHTGDVACDHYHRYAEDVRLMAGLGLGAYRFSISWPRVRPDGVGPVNTRGLDFYDRLVDELAAAGITPYATLYHWDLPQALEDRGGWTSRDTAHRLAEYAEVVHARLGDRVRHWTTLNEPWIQAFLGYGSGVHAPGRTDARSALLASHHFVLAHGLAAQALRAAGAQEVMLVVNSSLVVTPEQMLDPGAPVSEADGEAVGRANALMHRQILDPVLLGEYPAEVLAVLERHGGLGHIHDGDLKDAHQPADVIGVNYYNPCVVRSAPGEPADAAWPGGEDIAFPAVQAPKTAMGWPIVPEGLSRLLLQFSRDYPGTRLMVTENGAAFDDVVTPGAPGEPGEPGDRVHDADRTAYLESHLRAVHAAIEGGADVRGYLVWSLLDNFEWAEGYDRRFGIVRVDFATQRRLLKDSGIWYRDVIRENGLT</sequence>